<keyword evidence="3" id="KW-1185">Reference proteome</keyword>
<gene>
    <name evidence="2" type="ORF">TSOC_007261</name>
</gene>
<organism evidence="2 3">
    <name type="scientific">Tetrabaena socialis</name>
    <dbReference type="NCBI Taxonomy" id="47790"/>
    <lineage>
        <taxon>Eukaryota</taxon>
        <taxon>Viridiplantae</taxon>
        <taxon>Chlorophyta</taxon>
        <taxon>core chlorophytes</taxon>
        <taxon>Chlorophyceae</taxon>
        <taxon>CS clade</taxon>
        <taxon>Chlamydomonadales</taxon>
        <taxon>Tetrabaenaceae</taxon>
        <taxon>Tetrabaena</taxon>
    </lineage>
</organism>
<sequence>MEETKKGRHYFFRRPDYCDAEGYFDGARQISGVVVDFKSVCTSGTVDGGPTDDLFIRDLVSCLLPATSINRAEWVKVGHILKREGMEYFQLWNDFSATAGTSTNLYKGTADCQKTWDSFNVANHDVNRSQPITIASLCFMAERDDPSPDGGHTE</sequence>
<evidence type="ECO:0000313" key="2">
    <source>
        <dbReference type="EMBL" id="PNH06390.1"/>
    </source>
</evidence>
<dbReference type="InterPro" id="IPR014819">
    <property type="entry name" value="PriCT_2"/>
</dbReference>
<accession>A0A2J8A1K7</accession>
<name>A0A2J8A1K7_9CHLO</name>
<dbReference type="Proteomes" id="UP000236333">
    <property type="component" value="Unassembled WGS sequence"/>
</dbReference>
<dbReference type="Pfam" id="PF08707">
    <property type="entry name" value="PriCT_2"/>
    <property type="match status" value="1"/>
</dbReference>
<proteinExistence type="predicted"/>
<dbReference type="AlphaFoldDB" id="A0A2J8A1K7"/>
<feature type="domain" description="Primase C-terminal 2" evidence="1">
    <location>
        <begin position="56"/>
        <end position="141"/>
    </location>
</feature>
<comment type="caution">
    <text evidence="2">The sequence shown here is derived from an EMBL/GenBank/DDBJ whole genome shotgun (WGS) entry which is preliminary data.</text>
</comment>
<dbReference type="EMBL" id="PGGS01000240">
    <property type="protein sequence ID" value="PNH06390.1"/>
    <property type="molecule type" value="Genomic_DNA"/>
</dbReference>
<evidence type="ECO:0000259" key="1">
    <source>
        <dbReference type="Pfam" id="PF08707"/>
    </source>
</evidence>
<dbReference type="GO" id="GO:0016817">
    <property type="term" value="F:hydrolase activity, acting on acid anhydrides"/>
    <property type="evidence" value="ECO:0007669"/>
    <property type="project" value="InterPro"/>
</dbReference>
<reference evidence="2 3" key="1">
    <citation type="journal article" date="2017" name="Mol. Biol. Evol.">
        <title>The 4-celled Tetrabaena socialis nuclear genome reveals the essential components for genetic control of cell number at the origin of multicellularity in the volvocine lineage.</title>
        <authorList>
            <person name="Featherston J."/>
            <person name="Arakaki Y."/>
            <person name="Hanschen E.R."/>
            <person name="Ferris P.J."/>
            <person name="Michod R.E."/>
            <person name="Olson B.J.S.C."/>
            <person name="Nozaki H."/>
            <person name="Durand P.M."/>
        </authorList>
    </citation>
    <scope>NUCLEOTIDE SEQUENCE [LARGE SCALE GENOMIC DNA]</scope>
    <source>
        <strain evidence="2 3">NIES-571</strain>
    </source>
</reference>
<dbReference type="OrthoDB" id="539213at2759"/>
<protein>
    <recommendedName>
        <fullName evidence="1">Primase C-terminal 2 domain-containing protein</fullName>
    </recommendedName>
</protein>
<evidence type="ECO:0000313" key="3">
    <source>
        <dbReference type="Proteomes" id="UP000236333"/>
    </source>
</evidence>